<evidence type="ECO:0000313" key="3">
    <source>
        <dbReference type="Proteomes" id="UP001239445"/>
    </source>
</evidence>
<gene>
    <name evidence="2" type="ORF">QBC47DRAFT_405490</name>
</gene>
<accession>A0AAJ0BAD1</accession>
<reference evidence="2" key="1">
    <citation type="submission" date="2023-06" db="EMBL/GenBank/DDBJ databases">
        <title>Genome-scale phylogeny and comparative genomics of the fungal order Sordariales.</title>
        <authorList>
            <consortium name="Lawrence Berkeley National Laboratory"/>
            <person name="Hensen N."/>
            <person name="Bonometti L."/>
            <person name="Westerberg I."/>
            <person name="Brannstrom I.O."/>
            <person name="Guillou S."/>
            <person name="Cros-Aarteil S."/>
            <person name="Calhoun S."/>
            <person name="Haridas S."/>
            <person name="Kuo A."/>
            <person name="Mondo S."/>
            <person name="Pangilinan J."/>
            <person name="Riley R."/>
            <person name="Labutti K."/>
            <person name="Andreopoulos B."/>
            <person name="Lipzen A."/>
            <person name="Chen C."/>
            <person name="Yanf M."/>
            <person name="Daum C."/>
            <person name="Ng V."/>
            <person name="Clum A."/>
            <person name="Steindorff A."/>
            <person name="Ohm R."/>
            <person name="Martin F."/>
            <person name="Silar P."/>
            <person name="Natvig D."/>
            <person name="Lalanne C."/>
            <person name="Gautier V."/>
            <person name="Ament-Velasquez S.L."/>
            <person name="Kruys A."/>
            <person name="Hutchinson M.I."/>
            <person name="Powell A.J."/>
            <person name="Barry K."/>
            <person name="Miller A.N."/>
            <person name="Grigoriev I.V."/>
            <person name="Debuchy R."/>
            <person name="Gladieux P."/>
            <person name="Thoren M.H."/>
            <person name="Johannesson H."/>
        </authorList>
    </citation>
    <scope>NUCLEOTIDE SEQUENCE</scope>
    <source>
        <strain evidence="2">PSN4</strain>
    </source>
</reference>
<proteinExistence type="predicted"/>
<name>A0AAJ0BAD1_9PEZI</name>
<comment type="caution">
    <text evidence="2">The sequence shown here is derived from an EMBL/GenBank/DDBJ whole genome shotgun (WGS) entry which is preliminary data.</text>
</comment>
<dbReference type="Proteomes" id="UP001239445">
    <property type="component" value="Unassembled WGS sequence"/>
</dbReference>
<dbReference type="EMBL" id="MU839840">
    <property type="protein sequence ID" value="KAK1752286.1"/>
    <property type="molecule type" value="Genomic_DNA"/>
</dbReference>
<keyword evidence="3" id="KW-1185">Reference proteome</keyword>
<feature type="chain" id="PRO_5042545961" evidence="1">
    <location>
        <begin position="17"/>
        <end position="152"/>
    </location>
</feature>
<evidence type="ECO:0000256" key="1">
    <source>
        <dbReference type="SAM" id="SignalP"/>
    </source>
</evidence>
<protein>
    <submittedName>
        <fullName evidence="2">Uncharacterized protein</fullName>
    </submittedName>
</protein>
<dbReference type="AlphaFoldDB" id="A0AAJ0BAD1"/>
<keyword evidence="1" id="KW-0732">Signal</keyword>
<sequence>MKIFRLFLVLTGLTTAVPRLRDPVPGVPGLNETLGNVAAVQHVRTILSNMHPELTEAEIRIGIREYLHAVNELASEIQELTAEGVEVTTPFMTLAQSAFNSRGRCCRKCESCWHAVVTFGWCCFAKVKTKSSADLTIGNDGVGYKIGWTNEH</sequence>
<feature type="signal peptide" evidence="1">
    <location>
        <begin position="1"/>
        <end position="16"/>
    </location>
</feature>
<evidence type="ECO:0000313" key="2">
    <source>
        <dbReference type="EMBL" id="KAK1752286.1"/>
    </source>
</evidence>
<organism evidence="2 3">
    <name type="scientific">Echria macrotheca</name>
    <dbReference type="NCBI Taxonomy" id="438768"/>
    <lineage>
        <taxon>Eukaryota</taxon>
        <taxon>Fungi</taxon>
        <taxon>Dikarya</taxon>
        <taxon>Ascomycota</taxon>
        <taxon>Pezizomycotina</taxon>
        <taxon>Sordariomycetes</taxon>
        <taxon>Sordariomycetidae</taxon>
        <taxon>Sordariales</taxon>
        <taxon>Schizotheciaceae</taxon>
        <taxon>Echria</taxon>
    </lineage>
</organism>